<dbReference type="InterPro" id="IPR027417">
    <property type="entry name" value="P-loop_NTPase"/>
</dbReference>
<evidence type="ECO:0000313" key="5">
    <source>
        <dbReference type="EMBL" id="GHP06635.1"/>
    </source>
</evidence>
<gene>
    <name evidence="5" type="ORF">PPROV_000538000</name>
</gene>
<feature type="region of interest" description="Disordered" evidence="2">
    <location>
        <begin position="238"/>
        <end position="297"/>
    </location>
</feature>
<dbReference type="SUPFAM" id="SSF52540">
    <property type="entry name" value="P-loop containing nucleoside triphosphate hydrolases"/>
    <property type="match status" value="2"/>
</dbReference>
<dbReference type="InterPro" id="IPR001650">
    <property type="entry name" value="Helicase_C-like"/>
</dbReference>
<dbReference type="CDD" id="cd18010">
    <property type="entry name" value="DEXHc_HARP_SMARCAL1"/>
    <property type="match status" value="1"/>
</dbReference>
<dbReference type="Gene3D" id="3.40.50.300">
    <property type="entry name" value="P-loop containing nucleotide triphosphate hydrolases"/>
    <property type="match status" value="1"/>
</dbReference>
<dbReference type="InterPro" id="IPR000330">
    <property type="entry name" value="SNF2_N"/>
</dbReference>
<keyword evidence="6" id="KW-1185">Reference proteome</keyword>
<dbReference type="Pfam" id="PF00271">
    <property type="entry name" value="Helicase_C"/>
    <property type="match status" value="1"/>
</dbReference>
<feature type="compositionally biased region" description="Low complexity" evidence="2">
    <location>
        <begin position="238"/>
        <end position="252"/>
    </location>
</feature>
<feature type="compositionally biased region" description="Low complexity" evidence="2">
    <location>
        <begin position="92"/>
        <end position="106"/>
    </location>
</feature>
<dbReference type="OrthoDB" id="2801544at2759"/>
<dbReference type="InterPro" id="IPR049730">
    <property type="entry name" value="SNF2/RAD54-like_C"/>
</dbReference>
<evidence type="ECO:0000259" key="4">
    <source>
        <dbReference type="PROSITE" id="PS51194"/>
    </source>
</evidence>
<dbReference type="PANTHER" id="PTHR45766">
    <property type="entry name" value="DNA ANNEALING HELICASE AND ENDONUCLEASE ZRANB3 FAMILY MEMBER"/>
    <property type="match status" value="1"/>
</dbReference>
<name>A0A830HIR2_9CHLO</name>
<dbReference type="GO" id="GO:0031297">
    <property type="term" value="P:replication fork processing"/>
    <property type="evidence" value="ECO:0007669"/>
    <property type="project" value="TreeGrafter"/>
</dbReference>
<proteinExistence type="predicted"/>
<dbReference type="PROSITE" id="PS51194">
    <property type="entry name" value="HELICASE_CTER"/>
    <property type="match status" value="1"/>
</dbReference>
<feature type="domain" description="Helicase C-terminal" evidence="4">
    <location>
        <begin position="698"/>
        <end position="863"/>
    </location>
</feature>
<evidence type="ECO:0000256" key="1">
    <source>
        <dbReference type="ARBA" id="ARBA00022801"/>
    </source>
</evidence>
<feature type="compositionally biased region" description="Gly residues" evidence="2">
    <location>
        <begin position="868"/>
        <end position="888"/>
    </location>
</feature>
<feature type="compositionally biased region" description="Low complexity" evidence="2">
    <location>
        <begin position="206"/>
        <end position="224"/>
    </location>
</feature>
<dbReference type="CDD" id="cd18793">
    <property type="entry name" value="SF2_C_SNF"/>
    <property type="match status" value="1"/>
</dbReference>
<feature type="region of interest" description="Disordered" evidence="2">
    <location>
        <begin position="24"/>
        <end position="224"/>
    </location>
</feature>
<feature type="compositionally biased region" description="Polar residues" evidence="2">
    <location>
        <begin position="107"/>
        <end position="120"/>
    </location>
</feature>
<dbReference type="Gene3D" id="3.40.50.10810">
    <property type="entry name" value="Tandem AAA-ATPase domain"/>
    <property type="match status" value="1"/>
</dbReference>
<protein>
    <recommendedName>
        <fullName evidence="7">SWI/SNF-related matrix-associated actin-dependent regulator of chromatin subfamily A-like protein 1</fullName>
    </recommendedName>
</protein>
<accession>A0A830HIR2</accession>
<dbReference type="SMART" id="SM00490">
    <property type="entry name" value="HELICc"/>
    <property type="match status" value="1"/>
</dbReference>
<dbReference type="Pfam" id="PF00176">
    <property type="entry name" value="SNF2-rel_dom"/>
    <property type="match status" value="1"/>
</dbReference>
<dbReference type="InterPro" id="IPR038718">
    <property type="entry name" value="SNF2-like_sf"/>
</dbReference>
<dbReference type="InterPro" id="IPR014001">
    <property type="entry name" value="Helicase_ATP-bd"/>
</dbReference>
<dbReference type="GO" id="GO:0043596">
    <property type="term" value="C:nuclear replication fork"/>
    <property type="evidence" value="ECO:0007669"/>
    <property type="project" value="TreeGrafter"/>
</dbReference>
<evidence type="ECO:0000259" key="3">
    <source>
        <dbReference type="PROSITE" id="PS51192"/>
    </source>
</evidence>
<keyword evidence="1" id="KW-0378">Hydrolase</keyword>
<evidence type="ECO:0008006" key="7">
    <source>
        <dbReference type="Google" id="ProtNLM"/>
    </source>
</evidence>
<evidence type="ECO:0000313" key="6">
    <source>
        <dbReference type="Proteomes" id="UP000660262"/>
    </source>
</evidence>
<dbReference type="SMART" id="SM00487">
    <property type="entry name" value="DEXDc"/>
    <property type="match status" value="1"/>
</dbReference>
<dbReference type="AlphaFoldDB" id="A0A830HIR2"/>
<dbReference type="PANTHER" id="PTHR45766:SF6">
    <property type="entry name" value="SWI_SNF-RELATED MATRIX-ASSOCIATED ACTIN-DEPENDENT REGULATOR OF CHROMATIN SUBFAMILY A-LIKE PROTEIN 1"/>
    <property type="match status" value="1"/>
</dbReference>
<feature type="compositionally biased region" description="Low complexity" evidence="2">
    <location>
        <begin position="260"/>
        <end position="291"/>
    </location>
</feature>
<dbReference type="EMBL" id="BNJQ01000013">
    <property type="protein sequence ID" value="GHP06635.1"/>
    <property type="molecule type" value="Genomic_DNA"/>
</dbReference>
<dbReference type="GO" id="GO:0005524">
    <property type="term" value="F:ATP binding"/>
    <property type="evidence" value="ECO:0007669"/>
    <property type="project" value="InterPro"/>
</dbReference>
<sequence>MADYADFFGGDFWASVDAQLAATHTSSRRERSDLSALPAPHAAPHAGTHGGQLARGGHHGGAQERANGHGNQSWHHGVQQQQPTSAHTLTNQQQQPQAIVRQPAVANQNQPASAPVNQQWHQHHNQPAAPYQRQEWNQHHGAPQYHRQNPQHWQQPQQPPPHHRPQAPPPQQQQKPLPHHRPQPPPPQQQQPPPPHHRPQPPPPQQQQLHLPYNNNNKNNNNTTTDIIDLTAAVLHDQQQQQLHQQRQQQQPIRPPPPQQQQWQPQRNQPPQHTTAVQQQQPWASALQQPPMGNTAGSATSLAKVELKLVFVDGSLRVYPAVSAGHQPWIDGIVQQVADNLYDATKLRKWHIPLDRHEELFERLVATKRATVEPLAEFPLRLYKEAQKNNDDSALYDSLPTQLERSLYAFQREGVKFALKCGGRALIGDEMGLGKTIQAIAVVACYPEDRPCLILCPASLRHTWADALNEWLGVTDSRMCVVDSPKEWLGANFSRFDFVIMSYDSVQKLNDDISAAKFRTVICDEVHYLKSAKAKRTKACIPVIKTCRRAILLSGTPALAKPAELLTQVMALAPKAVKTQRDFLERYCSSGPGVTQWDQYGGACNTEELHALLKGCLMIRRLKNEVLTQLPKIQRMRHILALDESSTKMLADVKKSMDSNREALEAMLSAESGGHGTPDNKAMVMELYRESAIVKLNAVQEHIKELLQQAEGNQAHPYWKLIVFGHHRPMLDAVDSMCRKNKIKSIRIDGNTPSCTRQNLVNDFQNITNVRVAIMSIKAAGVGLTLTAASTVVFAEMSWTPGDIQQAEGRAHRIGQSEPVNVQFLIAKGTIDDLIWRGLQFKLSTLNTLLDGQQDTETLAKMEERAARGGGGRAGGSGPSSGGGGGPSSGESPGKRKRDEEGCADIQEMFNAFNRRKSIGV</sequence>
<dbReference type="GO" id="GO:0006281">
    <property type="term" value="P:DNA repair"/>
    <property type="evidence" value="ECO:0007669"/>
    <property type="project" value="TreeGrafter"/>
</dbReference>
<feature type="region of interest" description="Disordered" evidence="2">
    <location>
        <begin position="866"/>
        <end position="903"/>
    </location>
</feature>
<evidence type="ECO:0000256" key="2">
    <source>
        <dbReference type="SAM" id="MobiDB-lite"/>
    </source>
</evidence>
<feature type="compositionally biased region" description="Polar residues" evidence="2">
    <location>
        <begin position="69"/>
        <end position="91"/>
    </location>
</feature>
<dbReference type="GO" id="GO:0016787">
    <property type="term" value="F:hydrolase activity"/>
    <property type="evidence" value="ECO:0007669"/>
    <property type="project" value="UniProtKB-KW"/>
</dbReference>
<dbReference type="PROSITE" id="PS51192">
    <property type="entry name" value="HELICASE_ATP_BIND_1"/>
    <property type="match status" value="1"/>
</dbReference>
<dbReference type="Proteomes" id="UP000660262">
    <property type="component" value="Unassembled WGS sequence"/>
</dbReference>
<feature type="compositionally biased region" description="Low complexity" evidence="2">
    <location>
        <begin position="36"/>
        <end position="47"/>
    </location>
</feature>
<feature type="compositionally biased region" description="Low complexity" evidence="2">
    <location>
        <begin position="146"/>
        <end position="156"/>
    </location>
</feature>
<feature type="domain" description="Helicase ATP-binding" evidence="3">
    <location>
        <begin position="416"/>
        <end position="575"/>
    </location>
</feature>
<reference evidence="5" key="1">
    <citation type="submission" date="2020-10" db="EMBL/GenBank/DDBJ databases">
        <title>Unveiling of a novel bifunctional photoreceptor, Dualchrome1, isolated from a cosmopolitan green alga.</title>
        <authorList>
            <person name="Suzuki S."/>
            <person name="Kawachi M."/>
        </authorList>
    </citation>
    <scope>NUCLEOTIDE SEQUENCE</scope>
    <source>
        <strain evidence="5">NIES 2893</strain>
    </source>
</reference>
<organism evidence="5 6">
    <name type="scientific">Pycnococcus provasolii</name>
    <dbReference type="NCBI Taxonomy" id="41880"/>
    <lineage>
        <taxon>Eukaryota</taxon>
        <taxon>Viridiplantae</taxon>
        <taxon>Chlorophyta</taxon>
        <taxon>Pseudoscourfieldiophyceae</taxon>
        <taxon>Pseudoscourfieldiales</taxon>
        <taxon>Pycnococcaceae</taxon>
        <taxon>Pycnococcus</taxon>
    </lineage>
</organism>
<comment type="caution">
    <text evidence="5">The sequence shown here is derived from an EMBL/GenBank/DDBJ whole genome shotgun (WGS) entry which is preliminary data.</text>
</comment>
<feature type="compositionally biased region" description="Pro residues" evidence="2">
    <location>
        <begin position="183"/>
        <end position="205"/>
    </location>
</feature>